<organism evidence="2">
    <name type="scientific">viral metagenome</name>
    <dbReference type="NCBI Taxonomy" id="1070528"/>
    <lineage>
        <taxon>unclassified sequences</taxon>
        <taxon>metagenomes</taxon>
        <taxon>organismal metagenomes</taxon>
    </lineage>
</organism>
<name>A0A6H1Z7A4_9ZZZZ</name>
<dbReference type="Pfam" id="PF01381">
    <property type="entry name" value="HTH_3"/>
    <property type="match status" value="1"/>
</dbReference>
<reference evidence="2" key="1">
    <citation type="submission" date="2020-03" db="EMBL/GenBank/DDBJ databases">
        <title>The deep terrestrial virosphere.</title>
        <authorList>
            <person name="Holmfeldt K."/>
            <person name="Nilsson E."/>
            <person name="Simone D."/>
            <person name="Lopez-Fernandez M."/>
            <person name="Wu X."/>
            <person name="de Brujin I."/>
            <person name="Lundin D."/>
            <person name="Andersson A."/>
            <person name="Bertilsson S."/>
            <person name="Dopson M."/>
        </authorList>
    </citation>
    <scope>NUCLEOTIDE SEQUENCE</scope>
    <source>
        <strain evidence="3">MM415A03175</strain>
        <strain evidence="2">MM415B01989</strain>
    </source>
</reference>
<dbReference type="EMBL" id="MT141874">
    <property type="protein sequence ID" value="QJA71446.1"/>
    <property type="molecule type" value="Genomic_DNA"/>
</dbReference>
<gene>
    <name evidence="3" type="ORF">MM415A03175_0006</name>
    <name evidence="2" type="ORF">MM415B01989_0016</name>
</gene>
<dbReference type="CDD" id="cd00093">
    <property type="entry name" value="HTH_XRE"/>
    <property type="match status" value="1"/>
</dbReference>
<dbReference type="PROSITE" id="PS50943">
    <property type="entry name" value="HTH_CROC1"/>
    <property type="match status" value="1"/>
</dbReference>
<accession>A0A6H1Z7A4</accession>
<dbReference type="Gene3D" id="1.10.260.40">
    <property type="entry name" value="lambda repressor-like DNA-binding domains"/>
    <property type="match status" value="1"/>
</dbReference>
<dbReference type="SUPFAM" id="SSF47413">
    <property type="entry name" value="lambda repressor-like DNA-binding domains"/>
    <property type="match status" value="1"/>
</dbReference>
<proteinExistence type="predicted"/>
<feature type="domain" description="HTH cro/C1-type" evidence="1">
    <location>
        <begin position="16"/>
        <end position="71"/>
    </location>
</feature>
<dbReference type="EMBL" id="MT141181">
    <property type="protein sequence ID" value="QJA43267.1"/>
    <property type="molecule type" value="Genomic_DNA"/>
</dbReference>
<evidence type="ECO:0000313" key="2">
    <source>
        <dbReference type="EMBL" id="QJA43267.1"/>
    </source>
</evidence>
<dbReference type="InterPro" id="IPR010982">
    <property type="entry name" value="Lambda_DNA-bd_dom_sf"/>
</dbReference>
<dbReference type="AlphaFoldDB" id="A0A6H1Z7A4"/>
<evidence type="ECO:0000313" key="3">
    <source>
        <dbReference type="EMBL" id="QJA71446.1"/>
    </source>
</evidence>
<dbReference type="InterPro" id="IPR001387">
    <property type="entry name" value="Cro/C1-type_HTH"/>
</dbReference>
<protein>
    <submittedName>
        <fullName evidence="2">Putative DNA binding, helix-turn-helix domain containing protein</fullName>
    </submittedName>
</protein>
<dbReference type="GO" id="GO:0003677">
    <property type="term" value="F:DNA binding"/>
    <property type="evidence" value="ECO:0007669"/>
    <property type="project" value="InterPro"/>
</dbReference>
<sequence length="138" mass="16054">MRPERLKQRKQFGNWIKIIRQDSGFSLWGLSKKLGYESRGTLANIEQGIGPLPVEQIHPIAKALNIEVSELLEKIKECEPELYEKYTTLERDITRHFSSRIMQRPELALHHKPFPQKGTSSDNDIYANFRGRGSIYIM</sequence>
<evidence type="ECO:0000259" key="1">
    <source>
        <dbReference type="PROSITE" id="PS50943"/>
    </source>
</evidence>